<feature type="binding site" evidence="2">
    <location>
        <position position="19"/>
    </location>
    <ligand>
        <name>Fe cation</name>
        <dbReference type="ChEBI" id="CHEBI:24875"/>
    </ligand>
</feature>
<reference evidence="7" key="1">
    <citation type="submission" date="2021-01" db="EMBL/GenBank/DDBJ databases">
        <authorList>
            <person name="Corre E."/>
            <person name="Pelletier E."/>
            <person name="Niang G."/>
            <person name="Scheremetjew M."/>
            <person name="Finn R."/>
            <person name="Kale V."/>
            <person name="Holt S."/>
            <person name="Cochrane G."/>
            <person name="Meng A."/>
            <person name="Brown T."/>
            <person name="Cohen L."/>
        </authorList>
    </citation>
    <scope>NUCLEOTIDE SEQUENCE</scope>
    <source>
        <strain evidence="7">CCMP127</strain>
    </source>
</reference>
<dbReference type="Pfam" id="PF05726">
    <property type="entry name" value="Pirin_C"/>
    <property type="match status" value="1"/>
</dbReference>
<organism evidence="7">
    <name type="scientific">Amphora coffeiformis</name>
    <dbReference type="NCBI Taxonomy" id="265554"/>
    <lineage>
        <taxon>Eukaryota</taxon>
        <taxon>Sar</taxon>
        <taxon>Stramenopiles</taxon>
        <taxon>Ochrophyta</taxon>
        <taxon>Bacillariophyta</taxon>
        <taxon>Bacillariophyceae</taxon>
        <taxon>Bacillariophycidae</taxon>
        <taxon>Thalassiophysales</taxon>
        <taxon>Catenulaceae</taxon>
        <taxon>Amphora</taxon>
    </lineage>
</organism>
<feature type="binding site" evidence="2">
    <location>
        <position position="69"/>
    </location>
    <ligand>
        <name>Fe cation</name>
        <dbReference type="ChEBI" id="CHEBI:24875"/>
    </ligand>
</feature>
<feature type="domain" description="Pirin N-terminal" evidence="5">
    <location>
        <begin position="12"/>
        <end position="89"/>
    </location>
</feature>
<dbReference type="Pfam" id="PF02678">
    <property type="entry name" value="Pirin"/>
    <property type="match status" value="1"/>
</dbReference>
<evidence type="ECO:0000256" key="4">
    <source>
        <dbReference type="SAM" id="MobiDB-lite"/>
    </source>
</evidence>
<feature type="domain" description="Pirin C-terminal" evidence="6">
    <location>
        <begin position="145"/>
        <end position="253"/>
    </location>
</feature>
<dbReference type="InterPro" id="IPR008778">
    <property type="entry name" value="Pirin_C_dom"/>
</dbReference>
<keyword evidence="2" id="KW-0479">Metal-binding</keyword>
<evidence type="ECO:0000313" key="7">
    <source>
        <dbReference type="EMBL" id="CAE0404048.1"/>
    </source>
</evidence>
<evidence type="ECO:0000256" key="2">
    <source>
        <dbReference type="PIRSR" id="PIRSR006232-1"/>
    </source>
</evidence>
<evidence type="ECO:0000256" key="3">
    <source>
        <dbReference type="RuleBase" id="RU003457"/>
    </source>
</evidence>
<feature type="region of interest" description="Disordered" evidence="4">
    <location>
        <begin position="272"/>
        <end position="297"/>
    </location>
</feature>
<dbReference type="InterPro" id="IPR012093">
    <property type="entry name" value="Pirin"/>
</dbReference>
<feature type="binding site" evidence="2">
    <location>
        <position position="17"/>
    </location>
    <ligand>
        <name>Fe cation</name>
        <dbReference type="ChEBI" id="CHEBI:24875"/>
    </ligand>
</feature>
<protein>
    <recommendedName>
        <fullName evidence="8">Pirin N-terminal domain-containing protein</fullName>
    </recommendedName>
</protein>
<dbReference type="PIRSF" id="PIRSF006232">
    <property type="entry name" value="Pirin"/>
    <property type="match status" value="1"/>
</dbReference>
<evidence type="ECO:0000256" key="1">
    <source>
        <dbReference type="ARBA" id="ARBA00008416"/>
    </source>
</evidence>
<dbReference type="Gene3D" id="2.60.120.10">
    <property type="entry name" value="Jelly Rolls"/>
    <property type="match status" value="2"/>
</dbReference>
<dbReference type="InterPro" id="IPR014710">
    <property type="entry name" value="RmlC-like_jellyroll"/>
</dbReference>
<dbReference type="AlphaFoldDB" id="A0A7S3P4A4"/>
<dbReference type="InterPro" id="IPR003829">
    <property type="entry name" value="Pirin_N_dom"/>
</dbReference>
<proteinExistence type="inferred from homology"/>
<dbReference type="GO" id="GO:0046872">
    <property type="term" value="F:metal ion binding"/>
    <property type="evidence" value="ECO:0007669"/>
    <property type="project" value="UniProtKB-KW"/>
</dbReference>
<feature type="compositionally biased region" description="Low complexity" evidence="4">
    <location>
        <begin position="285"/>
        <end position="297"/>
    </location>
</feature>
<comment type="similarity">
    <text evidence="1 3">Belongs to the pirin family.</text>
</comment>
<evidence type="ECO:0000259" key="5">
    <source>
        <dbReference type="Pfam" id="PF02678"/>
    </source>
</evidence>
<dbReference type="InterPro" id="IPR011051">
    <property type="entry name" value="RmlC_Cupin_sf"/>
</dbReference>
<comment type="cofactor">
    <cofactor evidence="2">
        <name>Fe cation</name>
        <dbReference type="ChEBI" id="CHEBI:24875"/>
    </cofactor>
    <text evidence="2">Binds 1 Fe cation per subunit.</text>
</comment>
<evidence type="ECO:0008006" key="8">
    <source>
        <dbReference type="Google" id="ProtNLM"/>
    </source>
</evidence>
<accession>A0A7S3P4A4</accession>
<dbReference type="PANTHER" id="PTHR13903">
    <property type="entry name" value="PIRIN-RELATED"/>
    <property type="match status" value="1"/>
</dbReference>
<dbReference type="SUPFAM" id="SSF51182">
    <property type="entry name" value="RmlC-like cupins"/>
    <property type="match status" value="1"/>
</dbReference>
<sequence>MFSRFLILTDTEGFPAHPHRGFVTLTYFLDGGFRHRDSLGIEQVYGQNLEGVPHHSQWLSTGAGLLHEEMFYQKEWWHWQRQELYQLWINLPRSEKMSQPYLLLMEDGKETPVVRDSGVVCRVLAGQYDEQHQAKVPTASDLSVLHVQLEPGTTWTYSVPDPYETLILYVRKGSLTVTESETSRDTNIPVHHTAFFGQSGNTLQVKAGKDVADFMLLAGVPIHEPVSAQGSMVMNYPDEINSAYADYQQGLFGRPWPHTLSREEWQIQVQQNPSAYRAVDSETKQQSTSQPSSSQLS</sequence>
<dbReference type="EMBL" id="HBIM01002552">
    <property type="protein sequence ID" value="CAE0404048.1"/>
    <property type="molecule type" value="Transcribed_RNA"/>
</dbReference>
<feature type="binding site" evidence="2">
    <location>
        <position position="67"/>
    </location>
    <ligand>
        <name>Fe cation</name>
        <dbReference type="ChEBI" id="CHEBI:24875"/>
    </ligand>
</feature>
<dbReference type="CDD" id="cd02247">
    <property type="entry name" value="cupin_pirin_C"/>
    <property type="match status" value="1"/>
</dbReference>
<keyword evidence="2" id="KW-0408">Iron</keyword>
<dbReference type="PANTHER" id="PTHR13903:SF8">
    <property type="entry name" value="PIRIN"/>
    <property type="match status" value="1"/>
</dbReference>
<gene>
    <name evidence="7" type="ORF">ACOF00016_LOCUS2227</name>
</gene>
<name>A0A7S3P4A4_9STRA</name>
<evidence type="ECO:0000259" key="6">
    <source>
        <dbReference type="Pfam" id="PF05726"/>
    </source>
</evidence>